<evidence type="ECO:0000313" key="1">
    <source>
        <dbReference type="EMBL" id="RPF47091.1"/>
    </source>
</evidence>
<dbReference type="Pfam" id="PF01312">
    <property type="entry name" value="Bac_export_2"/>
    <property type="match status" value="1"/>
</dbReference>
<keyword evidence="1" id="KW-0969">Cilium</keyword>
<organism evidence="1 2">
    <name type="scientific">Thermodesulfitimonas autotrophica</name>
    <dbReference type="NCBI Taxonomy" id="1894989"/>
    <lineage>
        <taxon>Bacteria</taxon>
        <taxon>Bacillati</taxon>
        <taxon>Bacillota</taxon>
        <taxon>Clostridia</taxon>
        <taxon>Thermoanaerobacterales</taxon>
        <taxon>Thermoanaerobacteraceae</taxon>
        <taxon>Thermodesulfitimonas</taxon>
    </lineage>
</organism>
<name>A0A3N5BTI2_9THEO</name>
<dbReference type="PANTHER" id="PTHR30531">
    <property type="entry name" value="FLAGELLAR BIOSYNTHETIC PROTEIN FLHB"/>
    <property type="match status" value="1"/>
</dbReference>
<dbReference type="InterPro" id="IPR006135">
    <property type="entry name" value="T3SS_substrate_exporter"/>
</dbReference>
<sequence>MEEKPKAAAALAYDPEKDAAPRVVAAGRGELAALIEKVAAAHGVPVYRDPELAFTLTGLGLGSKIPPALYEAVAAVIAWVYQLERRVAGR</sequence>
<dbReference type="EMBL" id="RKRE01000002">
    <property type="protein sequence ID" value="RPF47091.1"/>
    <property type="molecule type" value="Genomic_DNA"/>
</dbReference>
<dbReference type="OrthoDB" id="9810419at2"/>
<dbReference type="RefSeq" id="WP_123929874.1">
    <property type="nucleotide sequence ID" value="NZ_RKRE01000002.1"/>
</dbReference>
<comment type="caution">
    <text evidence="1">The sequence shown here is derived from an EMBL/GenBank/DDBJ whole genome shotgun (WGS) entry which is preliminary data.</text>
</comment>
<gene>
    <name evidence="1" type="ORF">EDD75_1363</name>
</gene>
<dbReference type="InterPro" id="IPR029025">
    <property type="entry name" value="T3SS_substrate_exporter_C"/>
</dbReference>
<dbReference type="SUPFAM" id="SSF160544">
    <property type="entry name" value="EscU C-terminal domain-like"/>
    <property type="match status" value="1"/>
</dbReference>
<keyword evidence="1" id="KW-0966">Cell projection</keyword>
<dbReference type="PRINTS" id="PR00950">
    <property type="entry name" value="TYPE3IMSPROT"/>
</dbReference>
<dbReference type="PANTHER" id="PTHR30531:SF12">
    <property type="entry name" value="FLAGELLAR BIOSYNTHETIC PROTEIN FLHB"/>
    <property type="match status" value="1"/>
</dbReference>
<protein>
    <submittedName>
        <fullName evidence="1">Flagellar biosynthesis protein</fullName>
    </submittedName>
</protein>
<dbReference type="Gene3D" id="3.40.1690.10">
    <property type="entry name" value="secretion proteins EscU"/>
    <property type="match status" value="1"/>
</dbReference>
<dbReference type="AlphaFoldDB" id="A0A3N5BTI2"/>
<reference evidence="1 2" key="1">
    <citation type="submission" date="2018-11" db="EMBL/GenBank/DDBJ databases">
        <title>Genomic Encyclopedia of Type Strains, Phase IV (KMG-IV): sequencing the most valuable type-strain genomes for metagenomic binning, comparative biology and taxonomic classification.</title>
        <authorList>
            <person name="Goeker M."/>
        </authorList>
    </citation>
    <scope>NUCLEOTIDE SEQUENCE [LARGE SCALE GENOMIC DNA]</scope>
    <source>
        <strain evidence="1 2">DSM 102936</strain>
    </source>
</reference>
<dbReference type="GO" id="GO:0009306">
    <property type="term" value="P:protein secretion"/>
    <property type="evidence" value="ECO:0007669"/>
    <property type="project" value="InterPro"/>
</dbReference>
<dbReference type="GO" id="GO:0005886">
    <property type="term" value="C:plasma membrane"/>
    <property type="evidence" value="ECO:0007669"/>
    <property type="project" value="TreeGrafter"/>
</dbReference>
<evidence type="ECO:0000313" key="2">
    <source>
        <dbReference type="Proteomes" id="UP000282654"/>
    </source>
</evidence>
<proteinExistence type="predicted"/>
<dbReference type="Proteomes" id="UP000282654">
    <property type="component" value="Unassembled WGS sequence"/>
</dbReference>
<keyword evidence="1" id="KW-0282">Flagellum</keyword>
<accession>A0A3N5BTI2</accession>
<keyword evidence="2" id="KW-1185">Reference proteome</keyword>